<proteinExistence type="predicted"/>
<dbReference type="EMBL" id="MU004197">
    <property type="protein sequence ID" value="KAF2490374.1"/>
    <property type="molecule type" value="Genomic_DNA"/>
</dbReference>
<feature type="compositionally biased region" description="Basic and acidic residues" evidence="1">
    <location>
        <begin position="11"/>
        <end position="26"/>
    </location>
</feature>
<accession>A0A6A6QEB1</accession>
<evidence type="ECO:0000256" key="1">
    <source>
        <dbReference type="SAM" id="MobiDB-lite"/>
    </source>
</evidence>
<gene>
    <name evidence="2" type="ORF">BU16DRAFT_543705</name>
</gene>
<keyword evidence="3" id="KW-1185">Reference proteome</keyword>
<organism evidence="2 3">
    <name type="scientific">Lophium mytilinum</name>
    <dbReference type="NCBI Taxonomy" id="390894"/>
    <lineage>
        <taxon>Eukaryota</taxon>
        <taxon>Fungi</taxon>
        <taxon>Dikarya</taxon>
        <taxon>Ascomycota</taxon>
        <taxon>Pezizomycotina</taxon>
        <taxon>Dothideomycetes</taxon>
        <taxon>Pleosporomycetidae</taxon>
        <taxon>Mytilinidiales</taxon>
        <taxon>Mytilinidiaceae</taxon>
        <taxon>Lophium</taxon>
    </lineage>
</organism>
<name>A0A6A6QEB1_9PEZI</name>
<feature type="region of interest" description="Disordered" evidence="1">
    <location>
        <begin position="1"/>
        <end position="26"/>
    </location>
</feature>
<evidence type="ECO:0000313" key="2">
    <source>
        <dbReference type="EMBL" id="KAF2490374.1"/>
    </source>
</evidence>
<evidence type="ECO:0000313" key="3">
    <source>
        <dbReference type="Proteomes" id="UP000799750"/>
    </source>
</evidence>
<protein>
    <submittedName>
        <fullName evidence="2">Uncharacterized protein</fullName>
    </submittedName>
</protein>
<dbReference type="Proteomes" id="UP000799750">
    <property type="component" value="Unassembled WGS sequence"/>
</dbReference>
<sequence>MTAAQNRRSLGARDGEGLTEEREESVRSDRFESALCGGAAFRGGVRNGSIVDAVNATVGKLVLWPLLEAGEFTYDTPVRRDCGEEGVLGIATQEVLLGSLKTLILTFRTVATVGSMVVVVIGSKILRFDFLRWARTHRLENDTTPWFIQDCDRGIDYSRCRRFEYFGVGKKKATPQGMLWQYGRSDVVLAVLVALVWTKEPPLEEYDDNRVGLGGYWYPRGGSDDHEDVHPNFLQESTRRNVVVVVAPETLISLVEKPPLEEYCGNTFGLGIERPE</sequence>
<reference evidence="2" key="1">
    <citation type="journal article" date="2020" name="Stud. Mycol.">
        <title>101 Dothideomycetes genomes: a test case for predicting lifestyles and emergence of pathogens.</title>
        <authorList>
            <person name="Haridas S."/>
            <person name="Albert R."/>
            <person name="Binder M."/>
            <person name="Bloem J."/>
            <person name="Labutti K."/>
            <person name="Salamov A."/>
            <person name="Andreopoulos B."/>
            <person name="Baker S."/>
            <person name="Barry K."/>
            <person name="Bills G."/>
            <person name="Bluhm B."/>
            <person name="Cannon C."/>
            <person name="Castanera R."/>
            <person name="Culley D."/>
            <person name="Daum C."/>
            <person name="Ezra D."/>
            <person name="Gonzalez J."/>
            <person name="Henrissat B."/>
            <person name="Kuo A."/>
            <person name="Liang C."/>
            <person name="Lipzen A."/>
            <person name="Lutzoni F."/>
            <person name="Magnuson J."/>
            <person name="Mondo S."/>
            <person name="Nolan M."/>
            <person name="Ohm R."/>
            <person name="Pangilinan J."/>
            <person name="Park H.-J."/>
            <person name="Ramirez L."/>
            <person name="Alfaro M."/>
            <person name="Sun H."/>
            <person name="Tritt A."/>
            <person name="Yoshinaga Y."/>
            <person name="Zwiers L.-H."/>
            <person name="Turgeon B."/>
            <person name="Goodwin S."/>
            <person name="Spatafora J."/>
            <person name="Crous P."/>
            <person name="Grigoriev I."/>
        </authorList>
    </citation>
    <scope>NUCLEOTIDE SEQUENCE</scope>
    <source>
        <strain evidence="2">CBS 269.34</strain>
    </source>
</reference>
<dbReference type="AlphaFoldDB" id="A0A6A6QEB1"/>